<feature type="coiled-coil region" evidence="1">
    <location>
        <begin position="249"/>
        <end position="276"/>
    </location>
</feature>
<sequence length="584" mass="66574">MQTKMEVLSHPVKADCRRSVRVIADSSMTMRFSLPTSYRPQTLSPASEPKGNESVERTVGDDDESWEDRDWMTEVPSRSCLKSSDKVDEVDEWKHQPQTSPDLPDDFPRLLVNLTRVQRQYFAATKREEDDAFDFLDVFYRVKNTLHEQCTPFVEVLFEHHWGFHCTYGMSRALLDGLHTAFPTDVLALVDYPPAIDGVPLHEFLYTLSSPSRWKSVEYLRTCLCRCSRDMRWKCDVMRELELLAETEAAQYETRQQQQSDEIEELTRLRDSFRAKLETIVPSRERKLRPGRQQYVLILRKLEDVENRLMTLLDAFLKEPELDEEECRSAFDSPGGEGGVAVGTNVLDMVIAMVFGRLPRDFSQQTTTEEHFRMLFDHHIQILRLWKKDFGRLPLQSRVAAHDEGARGSDAGRTFGSLREERAVLDVSDGESVDELTEECLVKDGAVGNLDGASLRCDVTSEDIGQSCEGANDSKTLFNDDSDGYGADSDSDASEDDVGEVTVAQIQRHQLKRVPPKLGEAETGCRLDGPRRRRMKHSRRATKLHKSKADRCESDAERQAASFQPFACTGAVKLLRQAKEKELF</sequence>
<feature type="region of interest" description="Disordered" evidence="2">
    <location>
        <begin position="34"/>
        <end position="66"/>
    </location>
</feature>
<dbReference type="AlphaFoldDB" id="A0AAV1UR10"/>
<evidence type="ECO:0000313" key="3">
    <source>
        <dbReference type="EMBL" id="CAK7936107.1"/>
    </source>
</evidence>
<name>A0AAV1UR10_9STRA</name>
<feature type="compositionally biased region" description="Basic and acidic residues" evidence="2">
    <location>
        <begin position="50"/>
        <end position="60"/>
    </location>
</feature>
<organism evidence="3 4">
    <name type="scientific">Peronospora matthiolae</name>
    <dbReference type="NCBI Taxonomy" id="2874970"/>
    <lineage>
        <taxon>Eukaryota</taxon>
        <taxon>Sar</taxon>
        <taxon>Stramenopiles</taxon>
        <taxon>Oomycota</taxon>
        <taxon>Peronosporomycetes</taxon>
        <taxon>Peronosporales</taxon>
        <taxon>Peronosporaceae</taxon>
        <taxon>Peronospora</taxon>
    </lineage>
</organism>
<proteinExistence type="predicted"/>
<keyword evidence="1" id="KW-0175">Coiled coil</keyword>
<dbReference type="EMBL" id="CAKLBY020000223">
    <property type="protein sequence ID" value="CAK7936107.1"/>
    <property type="molecule type" value="Genomic_DNA"/>
</dbReference>
<dbReference type="Proteomes" id="UP001162060">
    <property type="component" value="Unassembled WGS sequence"/>
</dbReference>
<feature type="compositionally biased region" description="Polar residues" evidence="2">
    <location>
        <begin position="34"/>
        <end position="45"/>
    </location>
</feature>
<reference evidence="3" key="1">
    <citation type="submission" date="2024-01" db="EMBL/GenBank/DDBJ databases">
        <authorList>
            <person name="Webb A."/>
        </authorList>
    </citation>
    <scope>NUCLEOTIDE SEQUENCE</scope>
    <source>
        <strain evidence="3">Pm1</strain>
    </source>
</reference>
<evidence type="ECO:0000256" key="1">
    <source>
        <dbReference type="SAM" id="Coils"/>
    </source>
</evidence>
<evidence type="ECO:0000313" key="4">
    <source>
        <dbReference type="Proteomes" id="UP001162060"/>
    </source>
</evidence>
<feature type="compositionally biased region" description="Basic and acidic residues" evidence="2">
    <location>
        <begin position="519"/>
        <end position="530"/>
    </location>
</feature>
<accession>A0AAV1UR10</accession>
<feature type="compositionally biased region" description="Basic and acidic residues" evidence="2">
    <location>
        <begin position="547"/>
        <end position="556"/>
    </location>
</feature>
<feature type="region of interest" description="Disordered" evidence="2">
    <location>
        <begin position="514"/>
        <end position="556"/>
    </location>
</feature>
<gene>
    <name evidence="3" type="ORF">PM001_LOCUS21257</name>
</gene>
<feature type="compositionally biased region" description="Basic residues" evidence="2">
    <location>
        <begin position="531"/>
        <end position="546"/>
    </location>
</feature>
<comment type="caution">
    <text evidence="3">The sequence shown here is derived from an EMBL/GenBank/DDBJ whole genome shotgun (WGS) entry which is preliminary data.</text>
</comment>
<evidence type="ECO:0000256" key="2">
    <source>
        <dbReference type="SAM" id="MobiDB-lite"/>
    </source>
</evidence>
<feature type="region of interest" description="Disordered" evidence="2">
    <location>
        <begin position="468"/>
        <end position="496"/>
    </location>
</feature>
<protein>
    <submittedName>
        <fullName evidence="3">Uncharacterized protein</fullName>
    </submittedName>
</protein>